<name>A0A3A4QVC3_9BACT</name>
<sequence>MGAYTIYQNFDFSGGLNTREKVAEISSNECTVSQNWVSSGKAIEVLPGYVKFNDVPVEECASLPVKTMFRFVKPSDPGIKRFLMHCGTAVWVADEVSKEWIKLIPSLTPDSRLSWTVYGDQYCYIVTESDGLRKYNGTSVYFIGDAPSGTTVSAHYNRLIIGGGKNHPNRLFWSEAGFADIWDTANNYQEIPTVKGDGITRTAFFLDGTLIFKHQSIWRISGNMDPFPLSVVSDSIGCTALESVVVYGDKVFFFSNTRHIYCYDGLNLINLTEEKIGALPVSPANAGNVCGAVIDGKLWVSYCDADSNDIYNNRALICDISSTANPKWFGPHTGFRIASFCSFDGHNDTGDIYFGDANTATVWRKGTNFYHGASLYGTTLSADEDSIQVVSTLPVAENTLAGCAIRISGGSGVGQERIVSGNTEFSFDGDFYSGTIQIYRTWDTIPFTDSIWEIGTIDARYRTGVLSMEAPERQKIFDKVFVHTESEGDYPLVVEIIKNHMDGGNQYIYSLLGDTAVWDTAVFDESAFASPDMLDDYIDLDCEEAKYLNIEFSINGRDQPSILYGYILFFTYGDMLNFNGS</sequence>
<dbReference type="SUPFAM" id="SSF117281">
    <property type="entry name" value="Kelch motif"/>
    <property type="match status" value="1"/>
</dbReference>
<dbReference type="InterPro" id="IPR015915">
    <property type="entry name" value="Kelch-typ_b-propeller"/>
</dbReference>
<protein>
    <submittedName>
        <fullName evidence="1">Uncharacterized protein</fullName>
    </submittedName>
</protein>
<dbReference type="EMBL" id="QZJZ01000073">
    <property type="protein sequence ID" value="RJP57900.1"/>
    <property type="molecule type" value="Genomic_DNA"/>
</dbReference>
<gene>
    <name evidence="1" type="ORF">C4541_09170</name>
</gene>
<evidence type="ECO:0000313" key="1">
    <source>
        <dbReference type="EMBL" id="RJP57900.1"/>
    </source>
</evidence>
<proteinExistence type="predicted"/>
<dbReference type="Proteomes" id="UP000266426">
    <property type="component" value="Unassembled WGS sequence"/>
</dbReference>
<evidence type="ECO:0000313" key="2">
    <source>
        <dbReference type="Proteomes" id="UP000266426"/>
    </source>
</evidence>
<dbReference type="AlphaFoldDB" id="A0A3A4QVC3"/>
<accession>A0A3A4QVC3</accession>
<organism evidence="1 2">
    <name type="scientific">Candidatus Auribacter fodinae</name>
    <dbReference type="NCBI Taxonomy" id="2093366"/>
    <lineage>
        <taxon>Bacteria</taxon>
        <taxon>Pseudomonadati</taxon>
        <taxon>Candidatus Auribacterota</taxon>
        <taxon>Candidatus Auribacteria</taxon>
        <taxon>Candidatus Auribacterales</taxon>
        <taxon>Candidatus Auribacteraceae</taxon>
        <taxon>Candidatus Auribacter</taxon>
    </lineage>
</organism>
<comment type="caution">
    <text evidence="1">The sequence shown here is derived from an EMBL/GenBank/DDBJ whole genome shotgun (WGS) entry which is preliminary data.</text>
</comment>
<reference evidence="1 2" key="1">
    <citation type="journal article" date="2017" name="ISME J.">
        <title>Energy and carbon metabolisms in a deep terrestrial subsurface fluid microbial community.</title>
        <authorList>
            <person name="Momper L."/>
            <person name="Jungbluth S.P."/>
            <person name="Lee M.D."/>
            <person name="Amend J.P."/>
        </authorList>
    </citation>
    <scope>NUCLEOTIDE SEQUENCE [LARGE SCALE GENOMIC DNA]</scope>
    <source>
        <strain evidence="1">SURF_26</strain>
    </source>
</reference>